<keyword evidence="2" id="KW-1185">Reference proteome</keyword>
<name>A0ABN7A862_9HEMI</name>
<protein>
    <submittedName>
        <fullName evidence="1">Uncharacterized protein</fullName>
    </submittedName>
</protein>
<dbReference type="EMBL" id="AP028909">
    <property type="protein sequence ID" value="BES88466.1"/>
    <property type="molecule type" value="Genomic_DNA"/>
</dbReference>
<evidence type="ECO:0000313" key="1">
    <source>
        <dbReference type="EMBL" id="BES88466.1"/>
    </source>
</evidence>
<sequence>MGSGKHRHKIKSDSFTTNLPLYSPAIPSTKKFGCLLKEKNLNIKASEESVLSRLGGFLSGGGGGSSHGVTSVRQPTFTSSYSLAQPWRSFAKIYHSQSQAMSMDGFLFSRWRFNAERKS</sequence>
<reference evidence="1 2" key="1">
    <citation type="submission" date="2023-09" db="EMBL/GenBank/DDBJ databases">
        <title>Nesidiocoris tenuis whole genome shotgun sequence.</title>
        <authorList>
            <person name="Shibata T."/>
            <person name="Shimoda M."/>
            <person name="Kobayashi T."/>
            <person name="Uehara T."/>
        </authorList>
    </citation>
    <scope>NUCLEOTIDE SEQUENCE [LARGE SCALE GENOMIC DNA]</scope>
    <source>
        <strain evidence="1 2">Japan</strain>
    </source>
</reference>
<accession>A0ABN7A862</accession>
<proteinExistence type="predicted"/>
<dbReference type="Proteomes" id="UP001307889">
    <property type="component" value="Chromosome 1"/>
</dbReference>
<gene>
    <name evidence="1" type="ORF">NTJ_01272</name>
</gene>
<organism evidence="1 2">
    <name type="scientific">Nesidiocoris tenuis</name>
    <dbReference type="NCBI Taxonomy" id="355587"/>
    <lineage>
        <taxon>Eukaryota</taxon>
        <taxon>Metazoa</taxon>
        <taxon>Ecdysozoa</taxon>
        <taxon>Arthropoda</taxon>
        <taxon>Hexapoda</taxon>
        <taxon>Insecta</taxon>
        <taxon>Pterygota</taxon>
        <taxon>Neoptera</taxon>
        <taxon>Paraneoptera</taxon>
        <taxon>Hemiptera</taxon>
        <taxon>Heteroptera</taxon>
        <taxon>Panheteroptera</taxon>
        <taxon>Cimicomorpha</taxon>
        <taxon>Miridae</taxon>
        <taxon>Dicyphina</taxon>
        <taxon>Nesidiocoris</taxon>
    </lineage>
</organism>
<evidence type="ECO:0000313" key="2">
    <source>
        <dbReference type="Proteomes" id="UP001307889"/>
    </source>
</evidence>